<dbReference type="PANTHER" id="PTHR24305:SF166">
    <property type="entry name" value="CYTOCHROME P450 12A4, MITOCHONDRIAL-RELATED"/>
    <property type="match status" value="1"/>
</dbReference>
<keyword evidence="3 6" id="KW-0349">Heme</keyword>
<evidence type="ECO:0000313" key="9">
    <source>
        <dbReference type="Proteomes" id="UP000696573"/>
    </source>
</evidence>
<dbReference type="GO" id="GO:0020037">
    <property type="term" value="F:heme binding"/>
    <property type="evidence" value="ECO:0007669"/>
    <property type="project" value="InterPro"/>
</dbReference>
<dbReference type="Proteomes" id="UP000696573">
    <property type="component" value="Unassembled WGS sequence"/>
</dbReference>
<dbReference type="InterPro" id="IPR036396">
    <property type="entry name" value="Cyt_P450_sf"/>
</dbReference>
<dbReference type="InterPro" id="IPR002401">
    <property type="entry name" value="Cyt_P450_E_grp-I"/>
</dbReference>
<keyword evidence="7" id="KW-0503">Monooxygenase</keyword>
<gene>
    <name evidence="8" type="ORF">CRHIZ90672A_00017043</name>
</gene>
<keyword evidence="9" id="KW-1185">Reference proteome</keyword>
<dbReference type="GO" id="GO:0004497">
    <property type="term" value="F:monooxygenase activity"/>
    <property type="evidence" value="ECO:0007669"/>
    <property type="project" value="UniProtKB-KW"/>
</dbReference>
<dbReference type="OrthoDB" id="1470350at2759"/>
<dbReference type="Pfam" id="PF00067">
    <property type="entry name" value="p450"/>
    <property type="match status" value="1"/>
</dbReference>
<evidence type="ECO:0000256" key="4">
    <source>
        <dbReference type="ARBA" id="ARBA00022723"/>
    </source>
</evidence>
<dbReference type="InterPro" id="IPR001128">
    <property type="entry name" value="Cyt_P450"/>
</dbReference>
<evidence type="ECO:0008006" key="10">
    <source>
        <dbReference type="Google" id="ProtNLM"/>
    </source>
</evidence>
<dbReference type="PROSITE" id="PS00086">
    <property type="entry name" value="CYTOCHROME_P450"/>
    <property type="match status" value="1"/>
</dbReference>
<dbReference type="PRINTS" id="PR00463">
    <property type="entry name" value="EP450I"/>
</dbReference>
<name>A0A9N9V2N4_9HYPO</name>
<reference evidence="8" key="1">
    <citation type="submission" date="2021-10" db="EMBL/GenBank/DDBJ databases">
        <authorList>
            <person name="Piombo E."/>
        </authorList>
    </citation>
    <scope>NUCLEOTIDE SEQUENCE</scope>
</reference>
<evidence type="ECO:0000256" key="2">
    <source>
        <dbReference type="ARBA" id="ARBA00010617"/>
    </source>
</evidence>
<dbReference type="CDD" id="cd11070">
    <property type="entry name" value="CYP56-like"/>
    <property type="match status" value="1"/>
</dbReference>
<comment type="similarity">
    <text evidence="2 7">Belongs to the cytochrome P450 family.</text>
</comment>
<dbReference type="Gene3D" id="1.10.630.10">
    <property type="entry name" value="Cytochrome P450"/>
    <property type="match status" value="1"/>
</dbReference>
<keyword evidence="7" id="KW-0560">Oxidoreductase</keyword>
<keyword evidence="4 6" id="KW-0479">Metal-binding</keyword>
<dbReference type="EMBL" id="CABFNQ020000452">
    <property type="protein sequence ID" value="CAH0015949.1"/>
    <property type="molecule type" value="Genomic_DNA"/>
</dbReference>
<dbReference type="GO" id="GO:0005506">
    <property type="term" value="F:iron ion binding"/>
    <property type="evidence" value="ECO:0007669"/>
    <property type="project" value="InterPro"/>
</dbReference>
<proteinExistence type="inferred from homology"/>
<protein>
    <recommendedName>
        <fullName evidence="10">Cytochrome P450</fullName>
    </recommendedName>
</protein>
<evidence type="ECO:0000256" key="1">
    <source>
        <dbReference type="ARBA" id="ARBA00001971"/>
    </source>
</evidence>
<dbReference type="AlphaFoldDB" id="A0A9N9V2N4"/>
<comment type="cofactor">
    <cofactor evidence="1 6">
        <name>heme</name>
        <dbReference type="ChEBI" id="CHEBI:30413"/>
    </cofactor>
</comment>
<dbReference type="InterPro" id="IPR017972">
    <property type="entry name" value="Cyt_P450_CS"/>
</dbReference>
<feature type="binding site" description="axial binding residue" evidence="6">
    <location>
        <position position="489"/>
    </location>
    <ligand>
        <name>heme</name>
        <dbReference type="ChEBI" id="CHEBI:30413"/>
    </ligand>
    <ligandPart>
        <name>Fe</name>
        <dbReference type="ChEBI" id="CHEBI:18248"/>
    </ligandPart>
</feature>
<evidence type="ECO:0000256" key="3">
    <source>
        <dbReference type="ARBA" id="ARBA00022617"/>
    </source>
</evidence>
<dbReference type="PRINTS" id="PR00385">
    <property type="entry name" value="P450"/>
</dbReference>
<evidence type="ECO:0000256" key="6">
    <source>
        <dbReference type="PIRSR" id="PIRSR602401-1"/>
    </source>
</evidence>
<evidence type="ECO:0000256" key="7">
    <source>
        <dbReference type="RuleBase" id="RU000461"/>
    </source>
</evidence>
<keyword evidence="5 6" id="KW-0408">Iron</keyword>
<dbReference type="InterPro" id="IPR050121">
    <property type="entry name" value="Cytochrome_P450_monoxygenase"/>
</dbReference>
<sequence length="572" mass="65091">MALLLKLVYAFGLYVTVASVYSLCRLIQNYRIARRVGVPIRFAPIDHNNRLWLVVDRKVAWLLRRWLPFGLGDNNLTRFDWRGWEFEDKYKEHLLLGDAFMHVSPDKNWLYVCNPDSVLDILRRGRDFPRPMEIYELLNFFGPNLATVEGQQWKTQRRMAMSYFNEANNEMVWHETVSLASDALHSWASKPFVTSTADDTRTITLHVLSKAAHGKSNKFSSRDDQEDVNPETNYKEALRIVLDNTMLIAALGRKFLAKNWLPSALKKVNTACEAFQRHLTEAYEDEKQALICGRSSSKSTYMASLIHASQDEATGSTGGLTEDEIYGNMYIFSFAGHDSTTHTLTFALMLMAVNPDVQDWISAEVQHVFGDQDPSNWNYGTGFPRLHRCMATMLETARLFTPVPIVKSTGKRATSLKVGDKIIAVPADTHVILNYAALHTLPRIWGEDSLAWRPARWIQGSPNGEFDMEQVVWPQRGAFIAWSEGQRSCPGRKFSQVEFVGTMAALFKDWRVEPLTMAGESIEAARRRLMHQISTDSAQILLLQMLHPEKAPLVWKKRDAGVSNDLSMVPKV</sequence>
<dbReference type="PANTHER" id="PTHR24305">
    <property type="entry name" value="CYTOCHROME P450"/>
    <property type="match status" value="1"/>
</dbReference>
<evidence type="ECO:0000256" key="5">
    <source>
        <dbReference type="ARBA" id="ARBA00023004"/>
    </source>
</evidence>
<dbReference type="SUPFAM" id="SSF48264">
    <property type="entry name" value="Cytochrome P450"/>
    <property type="match status" value="1"/>
</dbReference>
<comment type="caution">
    <text evidence="8">The sequence shown here is derived from an EMBL/GenBank/DDBJ whole genome shotgun (WGS) entry which is preliminary data.</text>
</comment>
<evidence type="ECO:0000313" key="8">
    <source>
        <dbReference type="EMBL" id="CAH0015949.1"/>
    </source>
</evidence>
<organism evidence="8 9">
    <name type="scientific">Clonostachys rhizophaga</name>
    <dbReference type="NCBI Taxonomy" id="160324"/>
    <lineage>
        <taxon>Eukaryota</taxon>
        <taxon>Fungi</taxon>
        <taxon>Dikarya</taxon>
        <taxon>Ascomycota</taxon>
        <taxon>Pezizomycotina</taxon>
        <taxon>Sordariomycetes</taxon>
        <taxon>Hypocreomycetidae</taxon>
        <taxon>Hypocreales</taxon>
        <taxon>Bionectriaceae</taxon>
        <taxon>Clonostachys</taxon>
    </lineage>
</organism>
<dbReference type="GO" id="GO:0016705">
    <property type="term" value="F:oxidoreductase activity, acting on paired donors, with incorporation or reduction of molecular oxygen"/>
    <property type="evidence" value="ECO:0007669"/>
    <property type="project" value="InterPro"/>
</dbReference>
<accession>A0A9N9V2N4</accession>